<dbReference type="Pfam" id="PF01170">
    <property type="entry name" value="UPF0020"/>
    <property type="match status" value="1"/>
</dbReference>
<dbReference type="AlphaFoldDB" id="A0A8J3VUJ8"/>
<feature type="domain" description="Ribosomal RNA large subunit methyltransferase K/L-like methyltransferase" evidence="1">
    <location>
        <begin position="139"/>
        <end position="263"/>
    </location>
</feature>
<dbReference type="RefSeq" id="WP_203923085.1">
    <property type="nucleotide sequence ID" value="NZ_BONZ01000083.1"/>
</dbReference>
<evidence type="ECO:0000259" key="1">
    <source>
        <dbReference type="Pfam" id="PF01170"/>
    </source>
</evidence>
<evidence type="ECO:0000313" key="2">
    <source>
        <dbReference type="EMBL" id="GIH19632.1"/>
    </source>
</evidence>
<dbReference type="SUPFAM" id="SSF53335">
    <property type="entry name" value="S-adenosyl-L-methionine-dependent methyltransferases"/>
    <property type="match status" value="1"/>
</dbReference>
<proteinExistence type="predicted"/>
<keyword evidence="3" id="KW-1185">Reference proteome</keyword>
<evidence type="ECO:0000313" key="3">
    <source>
        <dbReference type="Proteomes" id="UP000642748"/>
    </source>
</evidence>
<accession>A0A8J3VUJ8</accession>
<protein>
    <recommendedName>
        <fullName evidence="1">Ribosomal RNA large subunit methyltransferase K/L-like methyltransferase domain-containing protein</fullName>
    </recommendedName>
</protein>
<sequence>MTRYGLLIMPSSNRVYAESSVALTRAELELFSRSALGDRISGIAPEVIGGVRYVTFDADGLDARDTAYLANLSSGYALFAIEGELLRPIPLHPLDRFDDDLITIQKYAGKTNEQFTKLLLNATLLSTAFAGEFLERRFRVLDPLCGRGTTLNQAMMYGFDAAGIELDPKDFESYSAFISTWLKRKRIKHQIEAGPVRRERRIVARRIQVTLAANKEDYRAGETQRLDVVQADTTRAGEFFRNGTFDAVVADAPYGVQHGSHTARGLARSPLDLLAAATPVWAGLLRAGGALGVSWNTYVARREDALKVLIDAGLEPAQDQPYLDFRHRVDQAIIRDIIVARKP</sequence>
<dbReference type="Proteomes" id="UP000642748">
    <property type="component" value="Unassembled WGS sequence"/>
</dbReference>
<dbReference type="EMBL" id="BONZ01000083">
    <property type="protein sequence ID" value="GIH19632.1"/>
    <property type="molecule type" value="Genomic_DNA"/>
</dbReference>
<dbReference type="Gene3D" id="3.40.50.150">
    <property type="entry name" value="Vaccinia Virus protein VP39"/>
    <property type="match status" value="1"/>
</dbReference>
<reference evidence="2" key="1">
    <citation type="submission" date="2021-01" db="EMBL/GenBank/DDBJ databases">
        <title>Whole genome shotgun sequence of Rugosimonospora africana NBRC 104875.</title>
        <authorList>
            <person name="Komaki H."/>
            <person name="Tamura T."/>
        </authorList>
    </citation>
    <scope>NUCLEOTIDE SEQUENCE</scope>
    <source>
        <strain evidence="2">NBRC 104875</strain>
    </source>
</reference>
<dbReference type="InterPro" id="IPR000241">
    <property type="entry name" value="RlmKL-like_Mtase"/>
</dbReference>
<comment type="caution">
    <text evidence="2">The sequence shown here is derived from an EMBL/GenBank/DDBJ whole genome shotgun (WGS) entry which is preliminary data.</text>
</comment>
<dbReference type="InterPro" id="IPR029063">
    <property type="entry name" value="SAM-dependent_MTases_sf"/>
</dbReference>
<gene>
    <name evidence="2" type="ORF">Raf01_78040</name>
</gene>
<name>A0A8J3VUJ8_9ACTN</name>
<organism evidence="2 3">
    <name type="scientific">Rugosimonospora africana</name>
    <dbReference type="NCBI Taxonomy" id="556532"/>
    <lineage>
        <taxon>Bacteria</taxon>
        <taxon>Bacillati</taxon>
        <taxon>Actinomycetota</taxon>
        <taxon>Actinomycetes</taxon>
        <taxon>Micromonosporales</taxon>
        <taxon>Micromonosporaceae</taxon>
        <taxon>Rugosimonospora</taxon>
    </lineage>
</organism>